<accession>B0T9Z1</accession>
<dbReference type="InterPro" id="IPR027417">
    <property type="entry name" value="P-loop_NTPase"/>
</dbReference>
<protein>
    <submittedName>
        <fullName evidence="1">MobA/MobL protein</fullName>
    </submittedName>
</protein>
<organism evidence="1">
    <name type="scientific">Caulobacter sp. (strain K31)</name>
    <dbReference type="NCBI Taxonomy" id="366602"/>
    <lineage>
        <taxon>Bacteria</taxon>
        <taxon>Pseudomonadati</taxon>
        <taxon>Pseudomonadota</taxon>
        <taxon>Alphaproteobacteria</taxon>
        <taxon>Caulobacterales</taxon>
        <taxon>Caulobacteraceae</taxon>
        <taxon>Caulobacter</taxon>
    </lineage>
</organism>
<dbReference type="CDD" id="cd18809">
    <property type="entry name" value="SF1_C_RecD"/>
    <property type="match status" value="1"/>
</dbReference>
<dbReference type="Gene3D" id="3.40.50.300">
    <property type="entry name" value="P-loop containing nucleotide triphosphate hydrolases"/>
    <property type="match status" value="1"/>
</dbReference>
<name>B0T9Z1_CAUSK</name>
<dbReference type="EMBL" id="CP000929">
    <property type="protein sequence ID" value="ABZ74540.1"/>
    <property type="molecule type" value="Genomic_DNA"/>
</dbReference>
<dbReference type="eggNOG" id="COG0507">
    <property type="taxonomic scope" value="Bacteria"/>
</dbReference>
<dbReference type="AlphaFoldDB" id="B0T9Z1"/>
<gene>
    <name evidence="1" type="ordered locus">Caul_5425</name>
</gene>
<proteinExistence type="predicted"/>
<dbReference type="OrthoDB" id="1826980at2"/>
<keyword evidence="1" id="KW-0614">Plasmid</keyword>
<dbReference type="SUPFAM" id="SSF52540">
    <property type="entry name" value="P-loop containing nucleoside triphosphate hydrolases"/>
    <property type="match status" value="1"/>
</dbReference>
<geneLocation type="plasmid" evidence="1">
    <name>pCAUL02</name>
</geneLocation>
<evidence type="ECO:0000313" key="1">
    <source>
        <dbReference type="EMBL" id="ABZ74540.1"/>
    </source>
</evidence>
<reference evidence="1" key="1">
    <citation type="submission" date="2008-01" db="EMBL/GenBank/DDBJ databases">
        <title>Complete sequence of plasmid2 pCAUL02 of Caulobacter sp. K31.</title>
        <authorList>
            <consortium name="US DOE Joint Genome Institute"/>
            <person name="Copeland A."/>
            <person name="Lucas S."/>
            <person name="Lapidus A."/>
            <person name="Barry K."/>
            <person name="Glavina del Rio T."/>
            <person name="Dalin E."/>
            <person name="Tice H."/>
            <person name="Pitluck S."/>
            <person name="Bruce D."/>
            <person name="Goodwin L."/>
            <person name="Thompson L.S."/>
            <person name="Brettin T."/>
            <person name="Detter J.C."/>
            <person name="Han C."/>
            <person name="Schmutz J."/>
            <person name="Larimer F."/>
            <person name="Land M."/>
            <person name="Hauser L."/>
            <person name="Kyrpides N."/>
            <person name="Kim E."/>
            <person name="Stephens C."/>
            <person name="Richardson P."/>
        </authorList>
    </citation>
    <scope>NUCLEOTIDE SEQUENCE [LARGE SCALE GENOMIC DNA]</scope>
    <source>
        <strain evidence="1">K31</strain>
        <plasmid evidence="1">pCAUL02</plasmid>
    </source>
</reference>
<sequence length="379" mass="42209">MRLDGAERREVRFDLKDYAQIDHGYASTIHKSQGVTVDRAHVLATEGLDRHAAYVGMSRHRETLAVHYGGDDFKDRDQLVRTLGRERAKDTTLDYPRQYDRTFAERRGTEPAVPIGSEIVVERPGPGSSDRRAFANFKLRPGPERGTFANFKPRAPAAATERAAPKPIQLDRPGREALVRGVRDYTRAFEDVVRMHDKRLPVLPHQDAALKRAAQDLAKISPEGARDLHTALSRNPDLARGVERPGGLDQALKAMTYEGRVRADPSLRADRFVGDWKTLGAQRDALKGWEHTEARKAVESRMKTMAQGLGRDAELYALLDGRRRDLGLAIGSGLERGRNLTTELTRTLSRGLGEHTHEVLRGIGLSDEEIALARAKGVI</sequence>
<dbReference type="KEGG" id="cak:Caul_5425"/>
<dbReference type="HOGENOM" id="CLU_043518_0_0_5"/>